<keyword evidence="6" id="KW-0560">Oxidoreductase</keyword>
<dbReference type="GO" id="GO:0016705">
    <property type="term" value="F:oxidoreductase activity, acting on paired donors, with incorporation or reduction of molecular oxygen"/>
    <property type="evidence" value="ECO:0007669"/>
    <property type="project" value="InterPro"/>
</dbReference>
<evidence type="ECO:0000256" key="2">
    <source>
        <dbReference type="ARBA" id="ARBA00005179"/>
    </source>
</evidence>
<dbReference type="GO" id="GO:0004497">
    <property type="term" value="F:monooxygenase activity"/>
    <property type="evidence" value="ECO:0007669"/>
    <property type="project" value="UniProtKB-KW"/>
</dbReference>
<dbReference type="CDD" id="cd11069">
    <property type="entry name" value="CYP_FUM15-like"/>
    <property type="match status" value="1"/>
</dbReference>
<evidence type="ECO:0000256" key="7">
    <source>
        <dbReference type="ARBA" id="ARBA00023004"/>
    </source>
</evidence>
<comment type="cofactor">
    <cofactor evidence="1 9">
        <name>heme</name>
        <dbReference type="ChEBI" id="CHEBI:30413"/>
    </cofactor>
</comment>
<evidence type="ECO:0000256" key="5">
    <source>
        <dbReference type="ARBA" id="ARBA00022723"/>
    </source>
</evidence>
<evidence type="ECO:0000256" key="10">
    <source>
        <dbReference type="SAM" id="MobiDB-lite"/>
    </source>
</evidence>
<evidence type="ECO:0000256" key="8">
    <source>
        <dbReference type="ARBA" id="ARBA00023033"/>
    </source>
</evidence>
<dbReference type="PRINTS" id="PR00465">
    <property type="entry name" value="EP450IV"/>
</dbReference>
<evidence type="ECO:0000256" key="4">
    <source>
        <dbReference type="ARBA" id="ARBA00022617"/>
    </source>
</evidence>
<keyword evidence="7 9" id="KW-0408">Iron</keyword>
<dbReference type="GO" id="GO:0020037">
    <property type="term" value="F:heme binding"/>
    <property type="evidence" value="ECO:0007669"/>
    <property type="project" value="InterPro"/>
</dbReference>
<dbReference type="InterPro" id="IPR050121">
    <property type="entry name" value="Cytochrome_P450_monoxygenase"/>
</dbReference>
<dbReference type="InterPro" id="IPR002403">
    <property type="entry name" value="Cyt_P450_E_grp-IV"/>
</dbReference>
<accession>A0A0F7SR76</accession>
<dbReference type="AlphaFoldDB" id="A0A0F7SR76"/>
<dbReference type="PRINTS" id="PR00385">
    <property type="entry name" value="P450"/>
</dbReference>
<evidence type="ECO:0000256" key="1">
    <source>
        <dbReference type="ARBA" id="ARBA00001971"/>
    </source>
</evidence>
<evidence type="ECO:0000256" key="3">
    <source>
        <dbReference type="ARBA" id="ARBA00010617"/>
    </source>
</evidence>
<proteinExistence type="inferred from homology"/>
<keyword evidence="8" id="KW-0503">Monooxygenase</keyword>
<protein>
    <submittedName>
        <fullName evidence="12">Cytochrome P450 CYP4/CYP19/CYP26 subfamilies</fullName>
    </submittedName>
</protein>
<organism evidence="12">
    <name type="scientific">Phaffia rhodozyma</name>
    <name type="common">Yeast</name>
    <name type="synonym">Xanthophyllomyces dendrorhous</name>
    <dbReference type="NCBI Taxonomy" id="264483"/>
    <lineage>
        <taxon>Eukaryota</taxon>
        <taxon>Fungi</taxon>
        <taxon>Dikarya</taxon>
        <taxon>Basidiomycota</taxon>
        <taxon>Agaricomycotina</taxon>
        <taxon>Tremellomycetes</taxon>
        <taxon>Cystofilobasidiales</taxon>
        <taxon>Mrakiaceae</taxon>
        <taxon>Phaffia</taxon>
    </lineage>
</organism>
<feature type="binding site" description="axial binding residue" evidence="9">
    <location>
        <position position="495"/>
    </location>
    <ligand>
        <name>heme</name>
        <dbReference type="ChEBI" id="CHEBI:30413"/>
    </ligand>
    <ligandPart>
        <name>Fe</name>
        <dbReference type="ChEBI" id="CHEBI:18248"/>
    </ligandPart>
</feature>
<evidence type="ECO:0000256" key="11">
    <source>
        <dbReference type="SAM" id="Phobius"/>
    </source>
</evidence>
<dbReference type="GO" id="GO:0005506">
    <property type="term" value="F:iron ion binding"/>
    <property type="evidence" value="ECO:0007669"/>
    <property type="project" value="InterPro"/>
</dbReference>
<dbReference type="InterPro" id="IPR001128">
    <property type="entry name" value="Cyt_P450"/>
</dbReference>
<dbReference type="PANTHER" id="PTHR24305">
    <property type="entry name" value="CYTOCHROME P450"/>
    <property type="match status" value="1"/>
</dbReference>
<keyword evidence="11" id="KW-1133">Transmembrane helix</keyword>
<keyword evidence="11" id="KW-0472">Membrane</keyword>
<dbReference type="PANTHER" id="PTHR24305:SF166">
    <property type="entry name" value="CYTOCHROME P450 12A4, MITOCHONDRIAL-RELATED"/>
    <property type="match status" value="1"/>
</dbReference>
<dbReference type="Pfam" id="PF00067">
    <property type="entry name" value="p450"/>
    <property type="match status" value="1"/>
</dbReference>
<reference evidence="12" key="1">
    <citation type="submission" date="2014-08" db="EMBL/GenBank/DDBJ databases">
        <authorList>
            <person name="Sharma Rahul"/>
            <person name="Thines Marco"/>
        </authorList>
    </citation>
    <scope>NUCLEOTIDE SEQUENCE</scope>
</reference>
<feature type="transmembrane region" description="Helical" evidence="11">
    <location>
        <begin position="12"/>
        <end position="33"/>
    </location>
</feature>
<keyword evidence="11" id="KW-0812">Transmembrane</keyword>
<evidence type="ECO:0000256" key="9">
    <source>
        <dbReference type="PIRSR" id="PIRSR602403-1"/>
    </source>
</evidence>
<feature type="region of interest" description="Disordered" evidence="10">
    <location>
        <begin position="279"/>
        <end position="299"/>
    </location>
</feature>
<comment type="similarity">
    <text evidence="3">Belongs to the cytochrome P450 family.</text>
</comment>
<evidence type="ECO:0000256" key="6">
    <source>
        <dbReference type="ARBA" id="ARBA00023002"/>
    </source>
</evidence>
<feature type="compositionally biased region" description="Basic and acidic residues" evidence="10">
    <location>
        <begin position="286"/>
        <end position="299"/>
    </location>
</feature>
<evidence type="ECO:0000313" key="12">
    <source>
        <dbReference type="EMBL" id="CED83005.1"/>
    </source>
</evidence>
<comment type="pathway">
    <text evidence="2">Secondary metabolite biosynthesis.</text>
</comment>
<dbReference type="EMBL" id="LN483142">
    <property type="protein sequence ID" value="CED83005.1"/>
    <property type="molecule type" value="Genomic_DNA"/>
</dbReference>
<dbReference type="Gene3D" id="1.10.630.10">
    <property type="entry name" value="Cytochrome P450"/>
    <property type="match status" value="1"/>
</dbReference>
<name>A0A0F7SR76_PHARH</name>
<dbReference type="InterPro" id="IPR036396">
    <property type="entry name" value="Cyt_P450_sf"/>
</dbReference>
<dbReference type="SUPFAM" id="SSF48264">
    <property type="entry name" value="Cytochrome P450"/>
    <property type="match status" value="1"/>
</dbReference>
<keyword evidence="4 9" id="KW-0349">Heme</keyword>
<sequence>MPSLLASLIPSWVSILISIPVLFISLFIFQFYIRPSLTSYSNLPGPKIESYIWGNMKGLMNNEPGVGHEALVLKYGKTLRYNGFMGMQRFYTADPRAVSYVLNNGYDYPKPARVRVLLEEILGTGLLSAEGGVHQRQRKIVVTSFSRNYIRDMTPVFIEHAYELKDKFLSMIEDDKPTRIDVLEWIGRATLDIIGRAGFDYHFNALKTEYNELADAFQKMFVHGSDVTLLLVLQNFFPFLKFIPTAQSRSAGIALATMERIGGDLVAKKKEAVLESLRTEQAAGDENEKTEVQPGKKDFSGKDILSSLIRSNMARDLPPSQRLHDKEVIGQISTFMLAGQETSATSLAWCLYAMCENTEIQDKLRAELVQVENDEPSMDELNALPYLDAVCRETLRLYAPIPSTLRVASKDDVLPLSEPIKNTRNGKMMTEVPIAKGTSIFIPILNLNTLDDIWGGDGQIFRPERWMGENFSDAAKEVPGVWTHMSTFISGPRSCVGYRFALVEIKAVLFVLLRSFVFAHCDPRPNFIKKLSFLIVRPRIKGEESFGAQLPMMVTPYRP</sequence>
<keyword evidence="5 9" id="KW-0479">Metal-binding</keyword>